<accession>A0ABY6RKD3</accession>
<gene>
    <name evidence="1" type="ORF">LAUMK4_03289</name>
</gene>
<evidence type="ECO:0000313" key="1">
    <source>
        <dbReference type="EMBL" id="VAZ95850.1"/>
    </source>
</evidence>
<proteinExistence type="predicted"/>
<evidence type="ECO:0000313" key="2">
    <source>
        <dbReference type="Proteomes" id="UP000271464"/>
    </source>
</evidence>
<name>A0ABY6RKD3_9MYCO</name>
<dbReference type="RefSeq" id="WP_241780337.1">
    <property type="nucleotide sequence ID" value="NZ_LWCM01000133.1"/>
</dbReference>
<organism evidence="1 2">
    <name type="scientific">Mycobacterium persicum</name>
    <dbReference type="NCBI Taxonomy" id="1487726"/>
    <lineage>
        <taxon>Bacteria</taxon>
        <taxon>Bacillati</taxon>
        <taxon>Actinomycetota</taxon>
        <taxon>Actinomycetes</taxon>
        <taxon>Mycobacteriales</taxon>
        <taxon>Mycobacteriaceae</taxon>
        <taxon>Mycobacterium</taxon>
    </lineage>
</organism>
<reference evidence="1 2" key="1">
    <citation type="submission" date="2018-09" db="EMBL/GenBank/DDBJ databases">
        <authorList>
            <person name="Tagini F."/>
        </authorList>
    </citation>
    <scope>NUCLEOTIDE SEQUENCE [LARGE SCALE GENOMIC DNA]</scope>
    <source>
        <strain evidence="1 2">MK4</strain>
    </source>
</reference>
<dbReference type="GeneID" id="71767501"/>
<dbReference type="Proteomes" id="UP000271464">
    <property type="component" value="Unassembled WGS sequence"/>
</dbReference>
<comment type="caution">
    <text evidence="1">The sequence shown here is derived from an EMBL/GenBank/DDBJ whole genome shotgun (WGS) entry which is preliminary data.</text>
</comment>
<keyword evidence="2" id="KW-1185">Reference proteome</keyword>
<dbReference type="EMBL" id="UPHM01000088">
    <property type="protein sequence ID" value="VAZ95850.1"/>
    <property type="molecule type" value="Genomic_DNA"/>
</dbReference>
<protein>
    <submittedName>
        <fullName evidence="1">Uncharacterized protein</fullName>
    </submittedName>
</protein>
<sequence length="54" mass="5110">MLVRTAAVAGLLPAGLGPARTLLVAQPADSAAAKSAAAKSAAADSAAADWPHTG</sequence>